<sequence>MPCMTSLRFPERGFIPRRVKLGFGDLRLIRTVPGVPFCSFPRGELKGALPSCPSGDLLLSELTLLSSAPFLSVRGGGEAKQANSLLIDSSALIPCSHRVIELLALKLASSSHLACSNETRRVY</sequence>
<keyword evidence="2" id="KW-1185">Reference proteome</keyword>
<evidence type="ECO:0000313" key="1">
    <source>
        <dbReference type="EMBL" id="KAL2651809.1"/>
    </source>
</evidence>
<proteinExistence type="predicted"/>
<name>A0ABD1ZK31_9MARC</name>
<reference evidence="1 2" key="1">
    <citation type="submission" date="2024-09" db="EMBL/GenBank/DDBJ databases">
        <title>Chromosome-scale assembly of Riccia fluitans.</title>
        <authorList>
            <person name="Paukszto L."/>
            <person name="Sawicki J."/>
            <person name="Karawczyk K."/>
            <person name="Piernik-Szablinska J."/>
            <person name="Szczecinska M."/>
            <person name="Mazdziarz M."/>
        </authorList>
    </citation>
    <scope>NUCLEOTIDE SEQUENCE [LARGE SCALE GENOMIC DNA]</scope>
    <source>
        <strain evidence="1">Rf_01</strain>
        <tissue evidence="1">Aerial parts of the thallus</tissue>
    </source>
</reference>
<evidence type="ECO:0000313" key="2">
    <source>
        <dbReference type="Proteomes" id="UP001605036"/>
    </source>
</evidence>
<accession>A0ABD1ZK31</accession>
<dbReference type="Proteomes" id="UP001605036">
    <property type="component" value="Unassembled WGS sequence"/>
</dbReference>
<dbReference type="AlphaFoldDB" id="A0ABD1ZK31"/>
<comment type="caution">
    <text evidence="1">The sequence shown here is derived from an EMBL/GenBank/DDBJ whole genome shotgun (WGS) entry which is preliminary data.</text>
</comment>
<protein>
    <submittedName>
        <fullName evidence="1">Uncharacterized protein</fullName>
    </submittedName>
</protein>
<gene>
    <name evidence="1" type="ORF">R1flu_019937</name>
</gene>
<organism evidence="1 2">
    <name type="scientific">Riccia fluitans</name>
    <dbReference type="NCBI Taxonomy" id="41844"/>
    <lineage>
        <taxon>Eukaryota</taxon>
        <taxon>Viridiplantae</taxon>
        <taxon>Streptophyta</taxon>
        <taxon>Embryophyta</taxon>
        <taxon>Marchantiophyta</taxon>
        <taxon>Marchantiopsida</taxon>
        <taxon>Marchantiidae</taxon>
        <taxon>Marchantiales</taxon>
        <taxon>Ricciaceae</taxon>
        <taxon>Riccia</taxon>
    </lineage>
</organism>
<dbReference type="EMBL" id="JBHFFA010000001">
    <property type="protein sequence ID" value="KAL2651809.1"/>
    <property type="molecule type" value="Genomic_DNA"/>
</dbReference>